<dbReference type="Proteomes" id="UP000785679">
    <property type="component" value="Unassembled WGS sequence"/>
</dbReference>
<dbReference type="EMBL" id="RRYP01037247">
    <property type="protein sequence ID" value="TNV67737.1"/>
    <property type="molecule type" value="Genomic_DNA"/>
</dbReference>
<reference evidence="1" key="1">
    <citation type="submission" date="2019-06" db="EMBL/GenBank/DDBJ databases">
        <authorList>
            <person name="Zheng W."/>
        </authorList>
    </citation>
    <scope>NUCLEOTIDE SEQUENCE</scope>
    <source>
        <strain evidence="1">QDHG01</strain>
    </source>
</reference>
<evidence type="ECO:0000313" key="2">
    <source>
        <dbReference type="Proteomes" id="UP000785679"/>
    </source>
</evidence>
<organism evidence="1 2">
    <name type="scientific">Halteria grandinella</name>
    <dbReference type="NCBI Taxonomy" id="5974"/>
    <lineage>
        <taxon>Eukaryota</taxon>
        <taxon>Sar</taxon>
        <taxon>Alveolata</taxon>
        <taxon>Ciliophora</taxon>
        <taxon>Intramacronucleata</taxon>
        <taxon>Spirotrichea</taxon>
        <taxon>Stichotrichia</taxon>
        <taxon>Sporadotrichida</taxon>
        <taxon>Halteriidae</taxon>
        <taxon>Halteria</taxon>
    </lineage>
</organism>
<protein>
    <submittedName>
        <fullName evidence="1">Uncharacterized protein</fullName>
    </submittedName>
</protein>
<comment type="caution">
    <text evidence="1">The sequence shown here is derived from an EMBL/GenBank/DDBJ whole genome shotgun (WGS) entry which is preliminary data.</text>
</comment>
<sequence length="72" mass="8176">MVPTPQGAVGGAKRGKIDQNFKNLLLHSQMWQNQILFIDRKVLRSFTKIVNYMTLGSLVSPWGGGQVYYTLY</sequence>
<gene>
    <name evidence="1" type="ORF">FGO68_gene201</name>
</gene>
<dbReference type="AlphaFoldDB" id="A0A8J8STT8"/>
<keyword evidence="2" id="KW-1185">Reference proteome</keyword>
<proteinExistence type="predicted"/>
<name>A0A8J8STT8_HALGN</name>
<evidence type="ECO:0000313" key="1">
    <source>
        <dbReference type="EMBL" id="TNV67737.1"/>
    </source>
</evidence>
<accession>A0A8J8STT8</accession>